<evidence type="ECO:0000313" key="2">
    <source>
        <dbReference type="EMBL" id="SBQ39299.1"/>
    </source>
</evidence>
<dbReference type="PANTHER" id="PTHR35079:SF1">
    <property type="entry name" value="LUNG ADENOMA SUSCEPTIBILITY PROTEIN 2"/>
    <property type="match status" value="1"/>
</dbReference>
<dbReference type="InterPro" id="IPR052679">
    <property type="entry name" value="Cell_Prolif_Regulator"/>
</dbReference>
<feature type="compositionally biased region" description="Low complexity" evidence="1">
    <location>
        <begin position="524"/>
        <end position="539"/>
    </location>
</feature>
<name>A0A1A8E2J6_NOTKA</name>
<evidence type="ECO:0000256" key="1">
    <source>
        <dbReference type="SAM" id="MobiDB-lite"/>
    </source>
</evidence>
<sequence length="539" mass="59828">MESSSLVDDCLSPESTVTSLLSSSGHLRSSLRPPEHDTTIRYRDKDYDSASAALDAYISDFDRSCQKCRSLTGSLVLHNGPYTPTKPRVGSLRNRDVLRERLTDRELDFLNLPVSSLRHRSNRDRYSMTTNELLSIPYDGSMPVTHTSAFVQGLPSWSEAPRSFSPTFRPAHRTSAGLDNRAAPFHLKQTSDPIRPPSSSRCRGRAAMLNPAAGASSSAHRAADLHIPHWLTSNKAELNCSEISSLPDLKYPAWIRRCDVSEPDLWDERVSPPTGAPRTRASSWISDLEKDNDPNDKPAQVGQKSEISCFQAENQQTLRFLRLQLAEQISVLAAERTGSDSLAALFRENRIESLIQKADQVLNSLSGRTECPADPTSSIHTEDLLPSPPPRCPPLLLDSAAGGLEAAPADGDVEVRGCGFHRNNICKQPGPVEAMKQMLFRLQSVEAELQRQKEPADPPPFTDSLKTPEKQLLHHDSEFQSFHGPPSLQRALHHLNRLKLLLEEPSQIDREEGEEKEEDEGRYSSSSADRLLSSQQEPS</sequence>
<proteinExistence type="predicted"/>
<protein>
    <submittedName>
        <fullName evidence="2">Chromosome 18 open reading frame 54</fullName>
    </submittedName>
</protein>
<dbReference type="EMBL" id="HAEA01010819">
    <property type="protein sequence ID" value="SBQ39299.1"/>
    <property type="molecule type" value="Transcribed_RNA"/>
</dbReference>
<reference evidence="2" key="2">
    <citation type="submission" date="2016-06" db="EMBL/GenBank/DDBJ databases">
        <title>The genome of a short-lived fish provides insights into sex chromosome evolution and the genetic control of aging.</title>
        <authorList>
            <person name="Reichwald K."/>
            <person name="Felder M."/>
            <person name="Petzold A."/>
            <person name="Koch P."/>
            <person name="Groth M."/>
            <person name="Platzer M."/>
        </authorList>
    </citation>
    <scope>NUCLEOTIDE SEQUENCE</scope>
    <source>
        <tissue evidence="2">Brain</tissue>
    </source>
</reference>
<dbReference type="AlphaFoldDB" id="A0A1A8E2J6"/>
<feature type="compositionally biased region" description="Acidic residues" evidence="1">
    <location>
        <begin position="511"/>
        <end position="520"/>
    </location>
</feature>
<feature type="region of interest" description="Disordered" evidence="1">
    <location>
        <begin position="502"/>
        <end position="539"/>
    </location>
</feature>
<feature type="region of interest" description="Disordered" evidence="1">
    <location>
        <begin position="448"/>
        <end position="467"/>
    </location>
</feature>
<gene>
    <name evidence="2" type="primary">C21H18ORF54</name>
</gene>
<feature type="region of interest" description="Disordered" evidence="1">
    <location>
        <begin position="368"/>
        <end position="387"/>
    </location>
</feature>
<accession>A0A1A8E2J6</accession>
<organism evidence="2">
    <name type="scientific">Nothobranchius kadleci</name>
    <name type="common">African annual killifish</name>
    <dbReference type="NCBI Taxonomy" id="1051664"/>
    <lineage>
        <taxon>Eukaryota</taxon>
        <taxon>Metazoa</taxon>
        <taxon>Chordata</taxon>
        <taxon>Craniata</taxon>
        <taxon>Vertebrata</taxon>
        <taxon>Euteleostomi</taxon>
        <taxon>Actinopterygii</taxon>
        <taxon>Neopterygii</taxon>
        <taxon>Teleostei</taxon>
        <taxon>Neoteleostei</taxon>
        <taxon>Acanthomorphata</taxon>
        <taxon>Ovalentaria</taxon>
        <taxon>Atherinomorphae</taxon>
        <taxon>Cyprinodontiformes</taxon>
        <taxon>Nothobranchiidae</taxon>
        <taxon>Nothobranchius</taxon>
    </lineage>
</organism>
<dbReference type="PANTHER" id="PTHR35079">
    <property type="entry name" value="LUNG ADENOMA SUSCEPTIBILITY PROTEIN 2"/>
    <property type="match status" value="1"/>
</dbReference>
<feature type="compositionally biased region" description="Basic and acidic residues" evidence="1">
    <location>
        <begin position="287"/>
        <end position="296"/>
    </location>
</feature>
<reference evidence="2" key="1">
    <citation type="submission" date="2016-05" db="EMBL/GenBank/DDBJ databases">
        <authorList>
            <person name="Lavstsen T."/>
            <person name="Jespersen J.S."/>
        </authorList>
    </citation>
    <scope>NUCLEOTIDE SEQUENCE</scope>
    <source>
        <tissue evidence="2">Brain</tissue>
    </source>
</reference>
<feature type="region of interest" description="Disordered" evidence="1">
    <location>
        <begin position="265"/>
        <end position="304"/>
    </location>
</feature>